<sequence>METIHKVYKYLEQKVLVKPRTREDHHIIYYSTLSDKMQLQLSRTLFLVLLFCANEDEAKPDHSIHNLAEMLVGVYTMSGMYKKPPPGFSFIISDVDRSQVTEGSGTIWLLLEHYLFVKFLVRANLVNLVSYEDSVEVNTLSLTRYWFQDAVNPMTRKSLMDLKPDYIKGIKYCTMLRYNGKKKVFTTKEVICKNSSASLTYNIYNITKLSISCNYIRVQSDKMSYTLKKVKSFYDLLPAKWKAPVPICQNAAPEQTGEMTAMRRWKNKKTFKIP</sequence>
<organism evidence="1 2">
    <name type="scientific">Biomphalaria glabrata</name>
    <name type="common">Bloodfluke planorb</name>
    <name type="synonym">Freshwater snail</name>
    <dbReference type="NCBI Taxonomy" id="6526"/>
    <lineage>
        <taxon>Eukaryota</taxon>
        <taxon>Metazoa</taxon>
        <taxon>Spiralia</taxon>
        <taxon>Lophotrochozoa</taxon>
        <taxon>Mollusca</taxon>
        <taxon>Gastropoda</taxon>
        <taxon>Heterobranchia</taxon>
        <taxon>Euthyneura</taxon>
        <taxon>Panpulmonata</taxon>
        <taxon>Hygrophila</taxon>
        <taxon>Lymnaeoidea</taxon>
        <taxon>Planorbidae</taxon>
        <taxon>Biomphalaria</taxon>
    </lineage>
</organism>
<gene>
    <name evidence="2" type="primary">LOC106080205</name>
</gene>
<accession>A0A9W2YXD4</accession>
<reference evidence="2" key="1">
    <citation type="submission" date="2025-08" db="UniProtKB">
        <authorList>
            <consortium name="RefSeq"/>
        </authorList>
    </citation>
    <scope>IDENTIFICATION</scope>
</reference>
<protein>
    <submittedName>
        <fullName evidence="2">Uncharacterized protein LOC106080205</fullName>
    </submittedName>
</protein>
<dbReference type="RefSeq" id="XP_055867379.1">
    <property type="nucleotide sequence ID" value="XM_056011404.1"/>
</dbReference>
<name>A0A9W2YXD4_BIOGL</name>
<dbReference type="GeneID" id="106080205"/>
<dbReference type="AlphaFoldDB" id="A0A9W2YXD4"/>
<evidence type="ECO:0000313" key="2">
    <source>
        <dbReference type="RefSeq" id="XP_055867379.1"/>
    </source>
</evidence>
<evidence type="ECO:0000313" key="1">
    <source>
        <dbReference type="Proteomes" id="UP001165740"/>
    </source>
</evidence>
<dbReference type="Proteomes" id="UP001165740">
    <property type="component" value="Chromosome 14"/>
</dbReference>
<dbReference type="OrthoDB" id="10281459at2759"/>
<proteinExistence type="predicted"/>
<keyword evidence="1" id="KW-1185">Reference proteome</keyword>